<comment type="function">
    <text evidence="7">May play a role in DNA repair. It seems to be involved in an RecBC-independent recombinational process of DNA repair. It may act with RecF and RecO.</text>
</comment>
<dbReference type="Gene3D" id="3.30.60.80">
    <property type="match status" value="1"/>
</dbReference>
<dbReference type="PANTHER" id="PTHR30446">
    <property type="entry name" value="RECOMBINATION PROTEIN RECR"/>
    <property type="match status" value="1"/>
</dbReference>
<dbReference type="AlphaFoldDB" id="A0A1M4SY11"/>
<dbReference type="Pfam" id="PF02132">
    <property type="entry name" value="RecR_ZnF"/>
    <property type="match status" value="1"/>
</dbReference>
<dbReference type="OrthoDB" id="9802672at2"/>
<feature type="zinc finger region" description="C4-type" evidence="7">
    <location>
        <begin position="57"/>
        <end position="72"/>
    </location>
</feature>
<dbReference type="Gene3D" id="6.10.250.240">
    <property type="match status" value="1"/>
</dbReference>
<evidence type="ECO:0000256" key="1">
    <source>
        <dbReference type="ARBA" id="ARBA00022723"/>
    </source>
</evidence>
<comment type="similarity">
    <text evidence="7">Belongs to the RecR family.</text>
</comment>
<dbReference type="RefSeq" id="WP_072934402.1">
    <property type="nucleotide sequence ID" value="NZ_FQUG01000002.1"/>
</dbReference>
<dbReference type="InterPro" id="IPR015967">
    <property type="entry name" value="Rcmb_RecR_Znf"/>
</dbReference>
<dbReference type="PROSITE" id="PS01300">
    <property type="entry name" value="RECR"/>
    <property type="match status" value="1"/>
</dbReference>
<evidence type="ECO:0000256" key="2">
    <source>
        <dbReference type="ARBA" id="ARBA00022763"/>
    </source>
</evidence>
<proteinExistence type="inferred from homology"/>
<dbReference type="Gene3D" id="1.10.8.420">
    <property type="entry name" value="RecR Domain 1"/>
    <property type="match status" value="1"/>
</dbReference>
<dbReference type="CDD" id="cd01025">
    <property type="entry name" value="TOPRIM_recR"/>
    <property type="match status" value="1"/>
</dbReference>
<keyword evidence="6 7" id="KW-0234">DNA repair</keyword>
<keyword evidence="3 7" id="KW-0863">Zinc-finger</keyword>
<dbReference type="Pfam" id="PF21175">
    <property type="entry name" value="RecR_C"/>
    <property type="match status" value="1"/>
</dbReference>
<keyword evidence="2 7" id="KW-0227">DNA damage</keyword>
<dbReference type="STRING" id="1123243.SAMN02745190_00291"/>
<dbReference type="Gene3D" id="3.40.1360.10">
    <property type="match status" value="1"/>
</dbReference>
<dbReference type="GO" id="GO:0006310">
    <property type="term" value="P:DNA recombination"/>
    <property type="evidence" value="ECO:0007669"/>
    <property type="project" value="UniProtKB-UniRule"/>
</dbReference>
<reference evidence="9 10" key="1">
    <citation type="submission" date="2016-11" db="EMBL/GenBank/DDBJ databases">
        <authorList>
            <person name="Jaros S."/>
            <person name="Januszkiewicz K."/>
            <person name="Wedrychowicz H."/>
        </authorList>
    </citation>
    <scope>NUCLEOTIDE SEQUENCE [LARGE SCALE GENOMIC DNA]</scope>
    <source>
        <strain evidence="9 10">DSM 10502</strain>
    </source>
</reference>
<protein>
    <recommendedName>
        <fullName evidence="7">Recombination protein RecR</fullName>
    </recommendedName>
</protein>
<dbReference type="GO" id="GO:0008270">
    <property type="term" value="F:zinc ion binding"/>
    <property type="evidence" value="ECO:0007669"/>
    <property type="project" value="UniProtKB-KW"/>
</dbReference>
<name>A0A1M4SY11_9FIRM</name>
<sequence>MQYIAPLAKLIEHFRALPGIGPKSAVRLAYHVLDMDAEKAKALAGAIMEAKEKIGFCTTCFNLSDRNPCEICASEKRDHTTICVVEQPQDVAAMERMHDYHGVYHVLHGALSPLEGIGPEKLRIRELLVRLQSSDVKEIIMATNPNVEGEATAMYIARLLKPMGLRVTRIAHGLPVGGDLEYADEVTLAKAMENRVEL</sequence>
<evidence type="ECO:0000256" key="7">
    <source>
        <dbReference type="HAMAP-Rule" id="MF_00017"/>
    </source>
</evidence>
<evidence type="ECO:0000313" key="10">
    <source>
        <dbReference type="Proteomes" id="UP000184404"/>
    </source>
</evidence>
<dbReference type="EMBL" id="FQUG01000002">
    <property type="protein sequence ID" value="SHE37065.1"/>
    <property type="molecule type" value="Genomic_DNA"/>
</dbReference>
<gene>
    <name evidence="7" type="primary">recR</name>
    <name evidence="9" type="ORF">SAMN02745190_00291</name>
</gene>
<dbReference type="InterPro" id="IPR034137">
    <property type="entry name" value="TOPRIM_RecR"/>
</dbReference>
<keyword evidence="1 7" id="KW-0479">Metal-binding</keyword>
<keyword evidence="4 7" id="KW-0862">Zinc</keyword>
<dbReference type="SMART" id="SM00493">
    <property type="entry name" value="TOPRIM"/>
    <property type="match status" value="1"/>
</dbReference>
<feature type="domain" description="Toprim" evidence="8">
    <location>
        <begin position="80"/>
        <end position="175"/>
    </location>
</feature>
<evidence type="ECO:0000256" key="4">
    <source>
        <dbReference type="ARBA" id="ARBA00022833"/>
    </source>
</evidence>
<keyword evidence="5 7" id="KW-0233">DNA recombination</keyword>
<dbReference type="Pfam" id="PF21176">
    <property type="entry name" value="RecR_HhH"/>
    <property type="match status" value="1"/>
</dbReference>
<dbReference type="NCBIfam" id="TIGR00615">
    <property type="entry name" value="recR"/>
    <property type="match status" value="1"/>
</dbReference>
<dbReference type="GO" id="GO:0006281">
    <property type="term" value="P:DNA repair"/>
    <property type="evidence" value="ECO:0007669"/>
    <property type="project" value="UniProtKB-UniRule"/>
</dbReference>
<keyword evidence="10" id="KW-1185">Reference proteome</keyword>
<dbReference type="InterPro" id="IPR023627">
    <property type="entry name" value="Rcmb_RecR"/>
</dbReference>
<accession>A0A1M4SY11</accession>
<dbReference type="GO" id="GO:0003677">
    <property type="term" value="F:DNA binding"/>
    <property type="evidence" value="ECO:0007669"/>
    <property type="project" value="UniProtKB-UniRule"/>
</dbReference>
<dbReference type="HAMAP" id="MF_00017">
    <property type="entry name" value="RecR"/>
    <property type="match status" value="1"/>
</dbReference>
<organism evidence="9 10">
    <name type="scientific">Schwartzia succinivorans DSM 10502</name>
    <dbReference type="NCBI Taxonomy" id="1123243"/>
    <lineage>
        <taxon>Bacteria</taxon>
        <taxon>Bacillati</taxon>
        <taxon>Bacillota</taxon>
        <taxon>Negativicutes</taxon>
        <taxon>Selenomonadales</taxon>
        <taxon>Selenomonadaceae</taxon>
        <taxon>Schwartzia</taxon>
    </lineage>
</organism>
<dbReference type="InterPro" id="IPR000093">
    <property type="entry name" value="DNA_Rcmb_RecR"/>
</dbReference>
<dbReference type="InterPro" id="IPR006171">
    <property type="entry name" value="TOPRIM_dom"/>
</dbReference>
<dbReference type="PROSITE" id="PS50880">
    <property type="entry name" value="TOPRIM"/>
    <property type="match status" value="1"/>
</dbReference>
<evidence type="ECO:0000256" key="3">
    <source>
        <dbReference type="ARBA" id="ARBA00022771"/>
    </source>
</evidence>
<dbReference type="Pfam" id="PF13662">
    <property type="entry name" value="Toprim_4"/>
    <property type="match status" value="1"/>
</dbReference>
<dbReference type="PANTHER" id="PTHR30446:SF0">
    <property type="entry name" value="RECOMBINATION PROTEIN RECR"/>
    <property type="match status" value="1"/>
</dbReference>
<evidence type="ECO:0000256" key="6">
    <source>
        <dbReference type="ARBA" id="ARBA00023204"/>
    </source>
</evidence>
<evidence type="ECO:0000313" key="9">
    <source>
        <dbReference type="EMBL" id="SHE37065.1"/>
    </source>
</evidence>
<evidence type="ECO:0000256" key="5">
    <source>
        <dbReference type="ARBA" id="ARBA00023172"/>
    </source>
</evidence>
<dbReference type="Proteomes" id="UP000184404">
    <property type="component" value="Unassembled WGS sequence"/>
</dbReference>
<evidence type="ECO:0000259" key="8">
    <source>
        <dbReference type="PROSITE" id="PS50880"/>
    </source>
</evidence>
<dbReference type="SUPFAM" id="SSF111304">
    <property type="entry name" value="Recombination protein RecR"/>
    <property type="match status" value="1"/>
</dbReference>